<name>A0A3B6NUF2_WHEAT</name>
<evidence type="ECO:0000259" key="5">
    <source>
        <dbReference type="PROSITE" id="PS51767"/>
    </source>
</evidence>
<keyword evidence="2" id="KW-0645">Protease</keyword>
<evidence type="ECO:0000313" key="6">
    <source>
        <dbReference type="EnsemblPlants" id="TraesCS6A02G370800.1.cds1"/>
    </source>
</evidence>
<dbReference type="GO" id="GO:0006508">
    <property type="term" value="P:proteolysis"/>
    <property type="evidence" value="ECO:0007669"/>
    <property type="project" value="UniProtKB-KW"/>
</dbReference>
<dbReference type="PANTHER" id="PTHR47967">
    <property type="entry name" value="OS07G0603500 PROTEIN-RELATED"/>
    <property type="match status" value="1"/>
</dbReference>
<dbReference type="Gramene" id="TraesLAC6A03G03357560.1">
    <property type="protein sequence ID" value="TraesLAC6A03G03357560.1.CDS1"/>
    <property type="gene ID" value="TraesLAC6A03G03357560"/>
</dbReference>
<dbReference type="InterPro" id="IPR021109">
    <property type="entry name" value="Peptidase_aspartic_dom_sf"/>
</dbReference>
<dbReference type="Gramene" id="TraesCS6A03G0941300.1">
    <property type="protein sequence ID" value="TraesCS6A03G0941300.1.CDS1"/>
    <property type="gene ID" value="TraesCS6A03G0941300"/>
</dbReference>
<evidence type="ECO:0000256" key="4">
    <source>
        <dbReference type="SAM" id="MobiDB-lite"/>
    </source>
</evidence>
<sequence>MEITVSTVLLLVAGVLVHVLPMMCTAVRGFSLPLVANHGGGTYRVDADGFMVVNTTSFHHRPSLTAPLRYTYGVAVTIGTGRGKGTHFLVLDTANSLPWMRCVHCLPVQRQRSPVFDPSHSSSYRPLHPTNPLCRTPNPIHPVGDKCSFHLPEEAHGFVGVDTIVLGDPTLPIHGIAFGCAQATEGFDTKGTFAGTLGMGRLPSSLIMQIKDRVTWRFSYCLIGPGHSQDRHGFIRFGADIPEPSPLVHHRIKILPTPPHHPHGAADSAYYVKLLGVSLNGSPIQGIHQTMFERRHDGSGGCFVDAGTEITHLVPVAYTLVEEAVAHVVQQWGYKRVRDRDFHLCFREEPGIWSRIPRLTLDFEGPPTRHGEPTRAHPEIGSRHLFLKVENEQVLCFGVYPTTSRHPTVIGGMQQVDTRFIFDLRANTITIHPESCEATPSPPRPSGDEACTIH</sequence>
<dbReference type="OMA" id="HANTITF"/>
<dbReference type="EnsemblPlants" id="TraesCS6A02G370800.1">
    <property type="protein sequence ID" value="TraesCS6A02G370800.1.cds1"/>
    <property type="gene ID" value="TraesCS6A02G370800"/>
</dbReference>
<dbReference type="InterPro" id="IPR033121">
    <property type="entry name" value="PEPTIDASE_A1"/>
</dbReference>
<reference evidence="6" key="1">
    <citation type="submission" date="2018-08" db="EMBL/GenBank/DDBJ databases">
        <authorList>
            <person name="Rossello M."/>
        </authorList>
    </citation>
    <scope>NUCLEOTIDE SEQUENCE [LARGE SCALE GENOMIC DNA]</scope>
    <source>
        <strain evidence="6">cv. Chinese Spring</strain>
    </source>
</reference>
<dbReference type="Gene3D" id="2.40.70.10">
    <property type="entry name" value="Acid Proteases"/>
    <property type="match status" value="2"/>
</dbReference>
<reference evidence="6" key="2">
    <citation type="submission" date="2018-10" db="UniProtKB">
        <authorList>
            <consortium name="EnsemblPlants"/>
        </authorList>
    </citation>
    <scope>IDENTIFICATION</scope>
</reference>
<dbReference type="GO" id="GO:0004190">
    <property type="term" value="F:aspartic-type endopeptidase activity"/>
    <property type="evidence" value="ECO:0000318"/>
    <property type="project" value="GO_Central"/>
</dbReference>
<keyword evidence="3" id="KW-0378">Hydrolase</keyword>
<dbReference type="Gramene" id="TraesPARA_EIv1.0_1979440.1">
    <property type="protein sequence ID" value="TraesPARA_EIv1.0_1979440.1.CDS1"/>
    <property type="gene ID" value="TraesPARA_EIv1.0_1979440"/>
</dbReference>
<dbReference type="Gramene" id="TraesJAG6A03G03393320.1">
    <property type="protein sequence ID" value="TraesJAG6A03G03393320.1.CDS1"/>
    <property type="gene ID" value="TraesJAG6A03G03393320"/>
</dbReference>
<dbReference type="PROSITE" id="PS51767">
    <property type="entry name" value="PEPTIDASE_A1"/>
    <property type="match status" value="1"/>
</dbReference>
<evidence type="ECO:0000256" key="3">
    <source>
        <dbReference type="ARBA" id="ARBA00022801"/>
    </source>
</evidence>
<dbReference type="Pfam" id="PF14541">
    <property type="entry name" value="TAXi_C"/>
    <property type="match status" value="1"/>
</dbReference>
<dbReference type="STRING" id="4565.A0A3B6NUF2"/>
<dbReference type="SUPFAM" id="SSF50630">
    <property type="entry name" value="Acid proteases"/>
    <property type="match status" value="1"/>
</dbReference>
<feature type="region of interest" description="Disordered" evidence="4">
    <location>
        <begin position="434"/>
        <end position="454"/>
    </location>
</feature>
<keyword evidence="7" id="KW-1185">Reference proteome</keyword>
<dbReference type="Gramene" id="TraesCAD_scaffold_024799_01G000300.1">
    <property type="protein sequence ID" value="TraesCAD_scaffold_024799_01G000300.1"/>
    <property type="gene ID" value="TraesCAD_scaffold_024799_01G000300"/>
</dbReference>
<evidence type="ECO:0000256" key="2">
    <source>
        <dbReference type="ARBA" id="ARBA00022670"/>
    </source>
</evidence>
<dbReference type="Gramene" id="TraesSTA6A03G03390760.1">
    <property type="protein sequence ID" value="TraesSTA6A03G03390760.1.CDS1"/>
    <property type="gene ID" value="TraesSTA6A03G03390760"/>
</dbReference>
<dbReference type="PANTHER" id="PTHR47967:SF54">
    <property type="entry name" value="PEPTIDASE A1 DOMAIN-CONTAINING PROTEIN"/>
    <property type="match status" value="1"/>
</dbReference>
<dbReference type="InterPro" id="IPR051708">
    <property type="entry name" value="Plant_Aspart_Prot_A1"/>
</dbReference>
<dbReference type="GO" id="GO:0005576">
    <property type="term" value="C:extracellular region"/>
    <property type="evidence" value="ECO:0000318"/>
    <property type="project" value="GO_Central"/>
</dbReference>
<feature type="domain" description="Peptidase A1" evidence="5">
    <location>
        <begin position="72"/>
        <end position="432"/>
    </location>
</feature>
<evidence type="ECO:0000256" key="1">
    <source>
        <dbReference type="ARBA" id="ARBA00007447"/>
    </source>
</evidence>
<dbReference type="Gramene" id="TraesMAC6A03G03399600.1">
    <property type="protein sequence ID" value="TraesMAC6A03G03399600.1.CDS1"/>
    <property type="gene ID" value="TraesMAC6A03G03399600"/>
</dbReference>
<dbReference type="AlphaFoldDB" id="A0A3B6NUF2"/>
<dbReference type="Pfam" id="PF14543">
    <property type="entry name" value="TAXi_N"/>
    <property type="match status" value="1"/>
</dbReference>
<dbReference type="InterPro" id="IPR032799">
    <property type="entry name" value="TAXi_C"/>
</dbReference>
<dbReference type="InterPro" id="IPR032861">
    <property type="entry name" value="TAXi_N"/>
</dbReference>
<dbReference type="Proteomes" id="UP000019116">
    <property type="component" value="Chromosome 6A"/>
</dbReference>
<dbReference type="OrthoDB" id="595454at2759"/>
<dbReference type="Gramene" id="TraesCS6A02G370800.1">
    <property type="protein sequence ID" value="TraesCS6A02G370800.1.cds1"/>
    <property type="gene ID" value="TraesCS6A02G370800"/>
</dbReference>
<evidence type="ECO:0000313" key="7">
    <source>
        <dbReference type="Proteomes" id="UP000019116"/>
    </source>
</evidence>
<accession>A0A3B6NUF2</accession>
<protein>
    <recommendedName>
        <fullName evidence="5">Peptidase A1 domain-containing protein</fullName>
    </recommendedName>
</protein>
<organism evidence="6">
    <name type="scientific">Triticum aestivum</name>
    <name type="common">Wheat</name>
    <dbReference type="NCBI Taxonomy" id="4565"/>
    <lineage>
        <taxon>Eukaryota</taxon>
        <taxon>Viridiplantae</taxon>
        <taxon>Streptophyta</taxon>
        <taxon>Embryophyta</taxon>
        <taxon>Tracheophyta</taxon>
        <taxon>Spermatophyta</taxon>
        <taxon>Magnoliopsida</taxon>
        <taxon>Liliopsida</taxon>
        <taxon>Poales</taxon>
        <taxon>Poaceae</taxon>
        <taxon>BOP clade</taxon>
        <taxon>Pooideae</taxon>
        <taxon>Triticodae</taxon>
        <taxon>Triticeae</taxon>
        <taxon>Triticinae</taxon>
        <taxon>Triticum</taxon>
    </lineage>
</organism>
<comment type="similarity">
    <text evidence="1">Belongs to the peptidase A1 family.</text>
</comment>
<proteinExistence type="inferred from homology"/>
<dbReference type="SMR" id="A0A3B6NUF2"/>